<keyword evidence="3 5" id="KW-0067">ATP-binding</keyword>
<gene>
    <name evidence="5" type="ORF">IV49_GL001822</name>
</gene>
<dbReference type="Gene3D" id="3.40.50.300">
    <property type="entry name" value="P-loop containing nucleotide triphosphate hydrolases"/>
    <property type="match status" value="1"/>
</dbReference>
<dbReference type="EMBL" id="JQBL01000006">
    <property type="protein sequence ID" value="KRN50737.1"/>
    <property type="molecule type" value="Genomic_DNA"/>
</dbReference>
<dbReference type="PANTHER" id="PTHR42939:SF1">
    <property type="entry name" value="ABC TRANSPORTER ATP-BINDING PROTEIN ALBC-RELATED"/>
    <property type="match status" value="1"/>
</dbReference>
<dbReference type="Proteomes" id="UP000051841">
    <property type="component" value="Unassembled WGS sequence"/>
</dbReference>
<keyword evidence="1" id="KW-0813">Transport</keyword>
<dbReference type="InterPro" id="IPR051782">
    <property type="entry name" value="ABC_Transporter_VariousFunc"/>
</dbReference>
<proteinExistence type="predicted"/>
<dbReference type="PATRIC" id="fig|1410657.5.peg.1877"/>
<evidence type="ECO:0000256" key="3">
    <source>
        <dbReference type="ARBA" id="ARBA00022840"/>
    </source>
</evidence>
<sequence>MFTLNKGALDALHISHLTKSYKDHKVIDDLSFTFNKRGITIIVGVNGSGKTTLFNLINDLVDKDEGTITLSSLSDEDKKKECFYIPSDFYLPEYMTGKEYVDFILSRYPYSNKENVNWLIHLLDFDEAYHKLIETYSYGMKKKIQIIAAIASNTHYIFADEVFNGLDFETVLLLEELFQKLSNKRAFVLITHEMHLIQRFDCDCYMMKEGKLYHVEDDPLKMIEEIKEEKTYQKKRELIDEHVMSL</sequence>
<reference evidence="5 6" key="1">
    <citation type="journal article" date="2015" name="Genome Announc.">
        <title>Expanding the biotechnology potential of lactobacilli through comparative genomics of 213 strains and associated genera.</title>
        <authorList>
            <person name="Sun Z."/>
            <person name="Harris H.M."/>
            <person name="McCann A."/>
            <person name="Guo C."/>
            <person name="Argimon S."/>
            <person name="Zhang W."/>
            <person name="Yang X."/>
            <person name="Jeffery I.B."/>
            <person name="Cooney J.C."/>
            <person name="Kagawa T.F."/>
            <person name="Liu W."/>
            <person name="Song Y."/>
            <person name="Salvetti E."/>
            <person name="Wrobel A."/>
            <person name="Rasinkangas P."/>
            <person name="Parkhill J."/>
            <person name="Rea M.C."/>
            <person name="O'Sullivan O."/>
            <person name="Ritari J."/>
            <person name="Douillard F.P."/>
            <person name="Paul Ross R."/>
            <person name="Yang R."/>
            <person name="Briner A.E."/>
            <person name="Felis G.E."/>
            <person name="de Vos W.M."/>
            <person name="Barrangou R."/>
            <person name="Klaenhammer T.R."/>
            <person name="Caufield P.W."/>
            <person name="Cui Y."/>
            <person name="Zhang H."/>
            <person name="O'Toole P.W."/>
        </authorList>
    </citation>
    <scope>NUCLEOTIDE SEQUENCE [LARGE SCALE GENOMIC DNA]</scope>
    <source>
        <strain evidence="5 6">DSM 20405</strain>
    </source>
</reference>
<dbReference type="SMART" id="SM00382">
    <property type="entry name" value="AAA"/>
    <property type="match status" value="1"/>
</dbReference>
<dbReference type="PROSITE" id="PS00211">
    <property type="entry name" value="ABC_TRANSPORTER_1"/>
    <property type="match status" value="1"/>
</dbReference>
<dbReference type="InterPro" id="IPR027417">
    <property type="entry name" value="P-loop_NTPase"/>
</dbReference>
<evidence type="ECO:0000313" key="6">
    <source>
        <dbReference type="Proteomes" id="UP000051841"/>
    </source>
</evidence>
<evidence type="ECO:0000313" key="5">
    <source>
        <dbReference type="EMBL" id="KRN50737.1"/>
    </source>
</evidence>
<dbReference type="InterPro" id="IPR003439">
    <property type="entry name" value="ABC_transporter-like_ATP-bd"/>
</dbReference>
<accession>A0A0R2HCG4</accession>
<dbReference type="CDD" id="cd03230">
    <property type="entry name" value="ABC_DR_subfamily_A"/>
    <property type="match status" value="1"/>
</dbReference>
<dbReference type="GO" id="GO:0005524">
    <property type="term" value="F:ATP binding"/>
    <property type="evidence" value="ECO:0007669"/>
    <property type="project" value="UniProtKB-KW"/>
</dbReference>
<dbReference type="SUPFAM" id="SSF52540">
    <property type="entry name" value="P-loop containing nucleoside triphosphate hydrolases"/>
    <property type="match status" value="1"/>
</dbReference>
<dbReference type="RefSeq" id="WP_031588826.1">
    <property type="nucleotide sequence ID" value="NZ_JNKN01000006.1"/>
</dbReference>
<name>A0A0R2HCG4_9FIRM</name>
<dbReference type="PANTHER" id="PTHR42939">
    <property type="entry name" value="ABC TRANSPORTER ATP-BINDING PROTEIN ALBC-RELATED"/>
    <property type="match status" value="1"/>
</dbReference>
<evidence type="ECO:0000256" key="2">
    <source>
        <dbReference type="ARBA" id="ARBA00022741"/>
    </source>
</evidence>
<dbReference type="GO" id="GO:0016887">
    <property type="term" value="F:ATP hydrolysis activity"/>
    <property type="evidence" value="ECO:0007669"/>
    <property type="project" value="InterPro"/>
</dbReference>
<evidence type="ECO:0000256" key="1">
    <source>
        <dbReference type="ARBA" id="ARBA00022448"/>
    </source>
</evidence>
<dbReference type="AlphaFoldDB" id="A0A0R2HCG4"/>
<comment type="caution">
    <text evidence="5">The sequence shown here is derived from an EMBL/GenBank/DDBJ whole genome shotgun (WGS) entry which is preliminary data.</text>
</comment>
<organism evidence="5 6">
    <name type="scientific">Kandleria vitulina DSM 20405</name>
    <dbReference type="NCBI Taxonomy" id="1410657"/>
    <lineage>
        <taxon>Bacteria</taxon>
        <taxon>Bacillati</taxon>
        <taxon>Bacillota</taxon>
        <taxon>Erysipelotrichia</taxon>
        <taxon>Erysipelotrichales</taxon>
        <taxon>Coprobacillaceae</taxon>
        <taxon>Kandleria</taxon>
    </lineage>
</organism>
<keyword evidence="2" id="KW-0547">Nucleotide-binding</keyword>
<dbReference type="InterPro" id="IPR003593">
    <property type="entry name" value="AAA+_ATPase"/>
</dbReference>
<evidence type="ECO:0000259" key="4">
    <source>
        <dbReference type="PROSITE" id="PS50893"/>
    </source>
</evidence>
<dbReference type="Pfam" id="PF00005">
    <property type="entry name" value="ABC_tran"/>
    <property type="match status" value="1"/>
</dbReference>
<protein>
    <submittedName>
        <fullName evidence="5">Abc transporter atp-binding protein</fullName>
    </submittedName>
</protein>
<dbReference type="InterPro" id="IPR017871">
    <property type="entry name" value="ABC_transporter-like_CS"/>
</dbReference>
<dbReference type="PROSITE" id="PS50893">
    <property type="entry name" value="ABC_TRANSPORTER_2"/>
    <property type="match status" value="1"/>
</dbReference>
<keyword evidence="6" id="KW-1185">Reference proteome</keyword>
<feature type="domain" description="ABC transporter" evidence="4">
    <location>
        <begin position="12"/>
        <end position="234"/>
    </location>
</feature>